<feature type="domain" description="HTH luxR-type" evidence="1">
    <location>
        <begin position="25"/>
        <end position="82"/>
    </location>
</feature>
<name>A0AB74U9I5_9GAMM</name>
<dbReference type="RefSeq" id="WP_353979421.1">
    <property type="nucleotide sequence ID" value="NZ_CP159578.1"/>
</dbReference>
<dbReference type="GO" id="GO:0006355">
    <property type="term" value="P:regulation of DNA-templated transcription"/>
    <property type="evidence" value="ECO:0007669"/>
    <property type="project" value="InterPro"/>
</dbReference>
<evidence type="ECO:0000259" key="1">
    <source>
        <dbReference type="SMART" id="SM00421"/>
    </source>
</evidence>
<dbReference type="Gene3D" id="1.10.10.10">
    <property type="entry name" value="Winged helix-like DNA-binding domain superfamily/Winged helix DNA-binding domain"/>
    <property type="match status" value="1"/>
</dbReference>
<gene>
    <name evidence="2" type="ORF">ABV408_13370</name>
</gene>
<dbReference type="InterPro" id="IPR016032">
    <property type="entry name" value="Sig_transdc_resp-reg_C-effctor"/>
</dbReference>
<proteinExistence type="predicted"/>
<dbReference type="SMART" id="SM00421">
    <property type="entry name" value="HTH_LUXR"/>
    <property type="match status" value="1"/>
</dbReference>
<dbReference type="Pfam" id="PF00196">
    <property type="entry name" value="GerE"/>
    <property type="match status" value="1"/>
</dbReference>
<dbReference type="InterPro" id="IPR000792">
    <property type="entry name" value="Tscrpt_reg_LuxR_C"/>
</dbReference>
<organism evidence="2">
    <name type="scientific">Salinicola endophyticus</name>
    <dbReference type="NCBI Taxonomy" id="1949083"/>
    <lineage>
        <taxon>Bacteria</taxon>
        <taxon>Pseudomonadati</taxon>
        <taxon>Pseudomonadota</taxon>
        <taxon>Gammaproteobacteria</taxon>
        <taxon>Oceanospirillales</taxon>
        <taxon>Halomonadaceae</taxon>
        <taxon>Salinicola</taxon>
    </lineage>
</organism>
<dbReference type="AlphaFoldDB" id="A0AB74U9I5"/>
<dbReference type="InterPro" id="IPR036388">
    <property type="entry name" value="WH-like_DNA-bd_sf"/>
</dbReference>
<dbReference type="GO" id="GO:0003677">
    <property type="term" value="F:DNA binding"/>
    <property type="evidence" value="ECO:0007669"/>
    <property type="project" value="InterPro"/>
</dbReference>
<dbReference type="EMBL" id="CP159578">
    <property type="protein sequence ID" value="XCJ78420.1"/>
    <property type="molecule type" value="Genomic_DNA"/>
</dbReference>
<evidence type="ECO:0000313" key="2">
    <source>
        <dbReference type="EMBL" id="XCJ78420.1"/>
    </source>
</evidence>
<reference evidence="2" key="1">
    <citation type="submission" date="2024-06" db="EMBL/GenBank/DDBJ databases">
        <title>Complete genome of Salinicola endophyticus HNIBRBA4755.</title>
        <authorList>
            <person name="Shin S.Y."/>
            <person name="Kang H."/>
            <person name="Song J."/>
        </authorList>
    </citation>
    <scope>NUCLEOTIDE SEQUENCE</scope>
    <source>
        <strain evidence="2">HNIBRBA4755</strain>
    </source>
</reference>
<accession>A0AB74U9I5</accession>
<protein>
    <submittedName>
        <fullName evidence="2">LuxR C-terminal-related transcriptional regulator</fullName>
    </submittedName>
</protein>
<sequence length="137" mass="14811">MHKVIQTTQTIHAFGYRCRVGKRAQGLPTANQAFVIAGIAAGMTQKEIAKARGVSPATVKSTVEAIYFTLRAQRATEAVAQAMRRTWIAPLLLAITISAISPDVHMQRLRSSGGRQTISITKLSRRQESHDVSGVAA</sequence>
<dbReference type="SUPFAM" id="SSF46894">
    <property type="entry name" value="C-terminal effector domain of the bipartite response regulators"/>
    <property type="match status" value="1"/>
</dbReference>